<dbReference type="AlphaFoldDB" id="A0ABD2LC77"/>
<name>A0ABD2LC77_9BILA</name>
<feature type="region of interest" description="Disordered" evidence="1">
    <location>
        <begin position="76"/>
        <end position="101"/>
    </location>
</feature>
<protein>
    <submittedName>
        <fullName evidence="3">Uncharacterized protein</fullName>
    </submittedName>
</protein>
<feature type="compositionally biased region" description="Low complexity" evidence="1">
    <location>
        <begin position="180"/>
        <end position="197"/>
    </location>
</feature>
<feature type="compositionally biased region" description="Polar residues" evidence="1">
    <location>
        <begin position="687"/>
        <end position="697"/>
    </location>
</feature>
<feature type="compositionally biased region" description="Polar residues" evidence="1">
    <location>
        <begin position="489"/>
        <end position="506"/>
    </location>
</feature>
<evidence type="ECO:0000313" key="4">
    <source>
        <dbReference type="Proteomes" id="UP001620626"/>
    </source>
</evidence>
<feature type="region of interest" description="Disordered" evidence="1">
    <location>
        <begin position="629"/>
        <end position="840"/>
    </location>
</feature>
<feature type="compositionally biased region" description="Basic and acidic residues" evidence="1">
    <location>
        <begin position="788"/>
        <end position="797"/>
    </location>
</feature>
<dbReference type="EMBL" id="JBICBT010000464">
    <property type="protein sequence ID" value="KAL3112801.1"/>
    <property type="molecule type" value="Genomic_DNA"/>
</dbReference>
<feature type="region of interest" description="Disordered" evidence="1">
    <location>
        <begin position="164"/>
        <end position="197"/>
    </location>
</feature>
<gene>
    <name evidence="3" type="ORF">niasHT_019775</name>
</gene>
<feature type="region of interest" description="Disordered" evidence="1">
    <location>
        <begin position="211"/>
        <end position="260"/>
    </location>
</feature>
<keyword evidence="2" id="KW-0472">Membrane</keyword>
<feature type="compositionally biased region" description="Acidic residues" evidence="1">
    <location>
        <begin position="402"/>
        <end position="433"/>
    </location>
</feature>
<feature type="compositionally biased region" description="Low complexity" evidence="1">
    <location>
        <begin position="522"/>
        <end position="555"/>
    </location>
</feature>
<feature type="compositionally biased region" description="Basic and acidic residues" evidence="1">
    <location>
        <begin position="718"/>
        <end position="739"/>
    </location>
</feature>
<feature type="transmembrane region" description="Helical" evidence="2">
    <location>
        <begin position="6"/>
        <end position="26"/>
    </location>
</feature>
<comment type="caution">
    <text evidence="3">The sequence shown here is derived from an EMBL/GenBank/DDBJ whole genome shotgun (WGS) entry which is preliminary data.</text>
</comment>
<keyword evidence="2" id="KW-1133">Transmembrane helix</keyword>
<feature type="compositionally biased region" description="Low complexity" evidence="1">
    <location>
        <begin position="629"/>
        <end position="644"/>
    </location>
</feature>
<evidence type="ECO:0000256" key="2">
    <source>
        <dbReference type="SAM" id="Phobius"/>
    </source>
</evidence>
<feature type="compositionally biased region" description="Gly residues" evidence="1">
    <location>
        <begin position="113"/>
        <end position="129"/>
    </location>
</feature>
<organism evidence="3 4">
    <name type="scientific">Heterodera trifolii</name>
    <dbReference type="NCBI Taxonomy" id="157864"/>
    <lineage>
        <taxon>Eukaryota</taxon>
        <taxon>Metazoa</taxon>
        <taxon>Ecdysozoa</taxon>
        <taxon>Nematoda</taxon>
        <taxon>Chromadorea</taxon>
        <taxon>Rhabditida</taxon>
        <taxon>Tylenchina</taxon>
        <taxon>Tylenchomorpha</taxon>
        <taxon>Tylenchoidea</taxon>
        <taxon>Heteroderidae</taxon>
        <taxon>Heteroderinae</taxon>
        <taxon>Heterodera</taxon>
    </lineage>
</organism>
<feature type="compositionally biased region" description="Basic and acidic residues" evidence="1">
    <location>
        <begin position="441"/>
        <end position="475"/>
    </location>
</feature>
<feature type="compositionally biased region" description="Polar residues" evidence="1">
    <location>
        <begin position="802"/>
        <end position="814"/>
    </location>
</feature>
<accession>A0ABD2LC77</accession>
<feature type="compositionally biased region" description="Low complexity" evidence="1">
    <location>
        <begin position="655"/>
        <end position="670"/>
    </location>
</feature>
<feature type="compositionally biased region" description="Basic residues" evidence="1">
    <location>
        <begin position="227"/>
        <end position="238"/>
    </location>
</feature>
<evidence type="ECO:0000313" key="3">
    <source>
        <dbReference type="EMBL" id="KAL3112801.1"/>
    </source>
</evidence>
<reference evidence="3 4" key="1">
    <citation type="submission" date="2024-10" db="EMBL/GenBank/DDBJ databases">
        <authorList>
            <person name="Kim D."/>
        </authorList>
    </citation>
    <scope>NUCLEOTIDE SEQUENCE [LARGE SCALE GENOMIC DNA]</scope>
    <source>
        <strain evidence="3">BH-2024</strain>
    </source>
</reference>
<keyword evidence="4" id="KW-1185">Reference proteome</keyword>
<keyword evidence="2" id="KW-0812">Transmembrane</keyword>
<feature type="compositionally biased region" description="Basic and acidic residues" evidence="1">
    <location>
        <begin position="389"/>
        <end position="401"/>
    </location>
</feature>
<sequence length="840" mass="92218">MFLPQLLHALFPFFPSLVLFFFPIAIQAQFRFDNLLEGIGMEAAQKMINGDLGEQNDPLRNVFGIWGRLLNRMAQKNPPSDDELHLKGAHEGDQEEGNVIGEDPEGLNFPPRGGGGFGGGSAKMFGGGSAKQTNGRDAVGKPSLSGPNKIIDEQRLNELLPRLSPNYAKEEKHSSETTTEKMTTTEPKTTTQSTTTTTMTTTAETTMMAKTQLTTAKKTKENDQKMAKKNKRRKKGRRKNAEEEENGTKTNTTTMASPTPTPTNYWLINGENGTQKAGQNHHFTTKLGETIHLSTSAEEKRKGQMEIIKETEFAGLNETVLERAENETAQLIAEIENVLADAEMGPNGHWLRQQTGNQNMTTTISWSSTMTTTDNKMEEETTVNSRNKTNKEEKQQQKEEGSYEEEGAEREDEEEGESYETEESEEAKEEGEEQNGAVQQEKQKKEDNTTMEERAKDEEGMRKSEETERKSKPMEEITQGTAAATTTAGSTERPGSTAVEGTQRMNGTKKGIPEAEEEDQHQQQQIAAQLQLDSAVTVSSPFPSPSPTTAQQTPQSAQNIFNLNANSNSYANPNFTNVMKPVNSIIDGIGPLILPLIGYSQRAFDAYAPLVAQRSEGLPIFRPSAMAAAPLSPQQQQQTHPLLPIGTSFSSGTVQQTQMPLPSQQSPQLSHATPPSPSSSVKASPPNVAQLSSQIHHSSAGKLETTKEAPSLEMLGRIIEERRKNEQRQRGNGNERKEISGSSPPEAELPYFPPNLPSNGPAHPFDQPIPERPVEKKTDQGYDAGRQTVHDTFHEDSGLMLGTQQTQSDQQTNGPMALPPAEVGFGNGKRPNGSFGFTRR</sequence>
<feature type="compositionally biased region" description="Basic and acidic residues" evidence="1">
    <location>
        <begin position="82"/>
        <end position="92"/>
    </location>
</feature>
<feature type="region of interest" description="Disordered" evidence="1">
    <location>
        <begin position="368"/>
        <end position="555"/>
    </location>
</feature>
<feature type="compositionally biased region" description="Basic and acidic residues" evidence="1">
    <location>
        <begin position="168"/>
        <end position="179"/>
    </location>
</feature>
<evidence type="ECO:0000256" key="1">
    <source>
        <dbReference type="SAM" id="MobiDB-lite"/>
    </source>
</evidence>
<feature type="compositionally biased region" description="Low complexity" evidence="1">
    <location>
        <begin position="248"/>
        <end position="258"/>
    </location>
</feature>
<dbReference type="Proteomes" id="UP001620626">
    <property type="component" value="Unassembled WGS sequence"/>
</dbReference>
<proteinExistence type="predicted"/>
<feature type="region of interest" description="Disordered" evidence="1">
    <location>
        <begin position="113"/>
        <end position="148"/>
    </location>
</feature>